<keyword evidence="3" id="KW-0677">Repeat</keyword>
<name>A0A6A2XN18_HIBSY</name>
<dbReference type="GO" id="GO:0016020">
    <property type="term" value="C:membrane"/>
    <property type="evidence" value="ECO:0007669"/>
    <property type="project" value="UniProtKB-SubCell"/>
</dbReference>
<keyword evidence="6" id="KW-1185">Reference proteome</keyword>
<dbReference type="SUPFAM" id="SSF52058">
    <property type="entry name" value="L domain-like"/>
    <property type="match status" value="1"/>
</dbReference>
<protein>
    <recommendedName>
        <fullName evidence="7">LRR receptor-like serine/threonine-protein kinase</fullName>
    </recommendedName>
</protein>
<dbReference type="InterPro" id="IPR051824">
    <property type="entry name" value="LRR_Rcpt-Like_S/T_Kinase"/>
</dbReference>
<dbReference type="PANTHER" id="PTHR48006">
    <property type="entry name" value="LEUCINE-RICH REPEAT-CONTAINING PROTEIN DDB_G0281931-RELATED"/>
    <property type="match status" value="1"/>
</dbReference>
<evidence type="ECO:0000256" key="1">
    <source>
        <dbReference type="ARBA" id="ARBA00004479"/>
    </source>
</evidence>
<dbReference type="Proteomes" id="UP000436088">
    <property type="component" value="Unassembled WGS sequence"/>
</dbReference>
<sequence>MLFHRLVFASIFIASCLTRLADGATLEGDEVEALRSIGETLGKTDWKFDDTDPCSGVGGWIDEPLSGDIVNNVTCDCTFNNNNTCHITHILLQAQNLSGTLPTDLASLPFLQEIDLSRNYLSGNIPTQWGSASRLVRIALLGNRLTGAIPAALANLSSLTSLVLEANRLSGNLPQALGNLSKLEIL</sequence>
<keyword evidence="2" id="KW-0433">Leucine-rich repeat</keyword>
<keyword evidence="4" id="KW-0732">Signal</keyword>
<comment type="caution">
    <text evidence="5">The sequence shown here is derived from an EMBL/GenBank/DDBJ whole genome shotgun (WGS) entry which is preliminary data.</text>
</comment>
<proteinExistence type="predicted"/>
<dbReference type="InterPro" id="IPR032675">
    <property type="entry name" value="LRR_dom_sf"/>
</dbReference>
<dbReference type="Pfam" id="PF00560">
    <property type="entry name" value="LRR_1"/>
    <property type="match status" value="2"/>
</dbReference>
<evidence type="ECO:0000313" key="6">
    <source>
        <dbReference type="Proteomes" id="UP000436088"/>
    </source>
</evidence>
<dbReference type="PROSITE" id="PS51257">
    <property type="entry name" value="PROKAR_LIPOPROTEIN"/>
    <property type="match status" value="1"/>
</dbReference>
<evidence type="ECO:0000256" key="3">
    <source>
        <dbReference type="ARBA" id="ARBA00022737"/>
    </source>
</evidence>
<dbReference type="EMBL" id="VEPZ02001353">
    <property type="protein sequence ID" value="KAE8677791.1"/>
    <property type="molecule type" value="Genomic_DNA"/>
</dbReference>
<comment type="subcellular location">
    <subcellularLocation>
        <location evidence="1">Membrane</location>
        <topology evidence="1">Single-pass type I membrane protein</topology>
    </subcellularLocation>
</comment>
<evidence type="ECO:0000256" key="2">
    <source>
        <dbReference type="ARBA" id="ARBA00022614"/>
    </source>
</evidence>
<accession>A0A6A2XN18</accession>
<reference evidence="5" key="1">
    <citation type="submission" date="2019-09" db="EMBL/GenBank/DDBJ databases">
        <title>Draft genome information of white flower Hibiscus syriacus.</title>
        <authorList>
            <person name="Kim Y.-M."/>
        </authorList>
    </citation>
    <scope>NUCLEOTIDE SEQUENCE [LARGE SCALE GENOMIC DNA]</scope>
    <source>
        <strain evidence="5">YM2019G1</strain>
    </source>
</reference>
<feature type="signal peptide" evidence="4">
    <location>
        <begin position="1"/>
        <end position="23"/>
    </location>
</feature>
<dbReference type="InterPro" id="IPR001611">
    <property type="entry name" value="Leu-rich_rpt"/>
</dbReference>
<evidence type="ECO:0008006" key="7">
    <source>
        <dbReference type="Google" id="ProtNLM"/>
    </source>
</evidence>
<dbReference type="Gene3D" id="3.80.10.10">
    <property type="entry name" value="Ribonuclease Inhibitor"/>
    <property type="match status" value="1"/>
</dbReference>
<organism evidence="5 6">
    <name type="scientific">Hibiscus syriacus</name>
    <name type="common">Rose of Sharon</name>
    <dbReference type="NCBI Taxonomy" id="106335"/>
    <lineage>
        <taxon>Eukaryota</taxon>
        <taxon>Viridiplantae</taxon>
        <taxon>Streptophyta</taxon>
        <taxon>Embryophyta</taxon>
        <taxon>Tracheophyta</taxon>
        <taxon>Spermatophyta</taxon>
        <taxon>Magnoliopsida</taxon>
        <taxon>eudicotyledons</taxon>
        <taxon>Gunneridae</taxon>
        <taxon>Pentapetalae</taxon>
        <taxon>rosids</taxon>
        <taxon>malvids</taxon>
        <taxon>Malvales</taxon>
        <taxon>Malvaceae</taxon>
        <taxon>Malvoideae</taxon>
        <taxon>Hibiscus</taxon>
    </lineage>
</organism>
<evidence type="ECO:0000313" key="5">
    <source>
        <dbReference type="EMBL" id="KAE8677791.1"/>
    </source>
</evidence>
<feature type="chain" id="PRO_5025407449" description="LRR receptor-like serine/threonine-protein kinase" evidence="4">
    <location>
        <begin position="24"/>
        <end position="186"/>
    </location>
</feature>
<dbReference type="PANTHER" id="PTHR48006:SF81">
    <property type="entry name" value="PROTEIN KINASE DOMAIN-CONTAINING PROTEIN"/>
    <property type="match status" value="1"/>
</dbReference>
<gene>
    <name evidence="5" type="ORF">F3Y22_tig00111498pilonHSYRG00035</name>
</gene>
<evidence type="ECO:0000256" key="4">
    <source>
        <dbReference type="SAM" id="SignalP"/>
    </source>
</evidence>
<dbReference type="FunFam" id="3.80.10.10:FF:000383">
    <property type="entry name" value="Leucine-rich repeat receptor protein kinase EMS1"/>
    <property type="match status" value="1"/>
</dbReference>
<dbReference type="AlphaFoldDB" id="A0A6A2XN18"/>